<dbReference type="InterPro" id="IPR012902">
    <property type="entry name" value="N_methyl_site"/>
</dbReference>
<evidence type="ECO:0000313" key="2">
    <source>
        <dbReference type="EMBL" id="MCA9379585.1"/>
    </source>
</evidence>
<evidence type="ECO:0000313" key="3">
    <source>
        <dbReference type="Proteomes" id="UP000745577"/>
    </source>
</evidence>
<dbReference type="SUPFAM" id="SSF54523">
    <property type="entry name" value="Pili subunits"/>
    <property type="match status" value="1"/>
</dbReference>
<keyword evidence="1" id="KW-0812">Transmembrane</keyword>
<sequence length="180" mass="20484">MNTIKRGYTLLEILVVMAIIAILLSMLVSVMADFRRTVELQQASDFIASSINETKNYAANNILPDQVIIDKDSIYAYQILPTSNNLERRICEKYRSSSWDCTISGKIDMFLDMDDKIVLNPVGCDSILLINLTSDWQVGTYGTYSDNSCVIEMSHRDDSDIFRKFVFDGKKNTFEIEYGS</sequence>
<dbReference type="PROSITE" id="PS00409">
    <property type="entry name" value="PROKAR_NTER_METHYL"/>
    <property type="match status" value="1"/>
</dbReference>
<proteinExistence type="predicted"/>
<dbReference type="AlphaFoldDB" id="A0A955I5U2"/>
<evidence type="ECO:0000256" key="1">
    <source>
        <dbReference type="SAM" id="Phobius"/>
    </source>
</evidence>
<name>A0A955I5U2_9BACT</name>
<reference evidence="2" key="1">
    <citation type="submission" date="2020-04" db="EMBL/GenBank/DDBJ databases">
        <authorList>
            <person name="Zhang T."/>
        </authorList>
    </citation>
    <scope>NUCLEOTIDE SEQUENCE</scope>
    <source>
        <strain evidence="2">HKST-UBA15</strain>
    </source>
</reference>
<reference evidence="2" key="2">
    <citation type="journal article" date="2021" name="Microbiome">
        <title>Successional dynamics and alternative stable states in a saline activated sludge microbial community over 9 years.</title>
        <authorList>
            <person name="Wang Y."/>
            <person name="Ye J."/>
            <person name="Ju F."/>
            <person name="Liu L."/>
            <person name="Boyd J.A."/>
            <person name="Deng Y."/>
            <person name="Parks D.H."/>
            <person name="Jiang X."/>
            <person name="Yin X."/>
            <person name="Woodcroft B.J."/>
            <person name="Tyson G.W."/>
            <person name="Hugenholtz P."/>
            <person name="Polz M.F."/>
            <person name="Zhang T."/>
        </authorList>
    </citation>
    <scope>NUCLEOTIDE SEQUENCE</scope>
    <source>
        <strain evidence="2">HKST-UBA15</strain>
    </source>
</reference>
<gene>
    <name evidence="2" type="ORF">KC675_00210</name>
</gene>
<feature type="transmembrane region" description="Helical" evidence="1">
    <location>
        <begin position="7"/>
        <end position="32"/>
    </location>
</feature>
<organism evidence="2 3">
    <name type="scientific">Candidatus Dojkabacteria bacterium</name>
    <dbReference type="NCBI Taxonomy" id="2099670"/>
    <lineage>
        <taxon>Bacteria</taxon>
        <taxon>Candidatus Dojkabacteria</taxon>
    </lineage>
</organism>
<dbReference type="InterPro" id="IPR045584">
    <property type="entry name" value="Pilin-like"/>
</dbReference>
<dbReference type="Pfam" id="PF07963">
    <property type="entry name" value="N_methyl"/>
    <property type="match status" value="1"/>
</dbReference>
<dbReference type="Gene3D" id="3.30.700.10">
    <property type="entry name" value="Glycoprotein, Type 4 Pilin"/>
    <property type="match status" value="1"/>
</dbReference>
<dbReference type="EMBL" id="JAGQLL010000002">
    <property type="protein sequence ID" value="MCA9379585.1"/>
    <property type="molecule type" value="Genomic_DNA"/>
</dbReference>
<dbReference type="Proteomes" id="UP000745577">
    <property type="component" value="Unassembled WGS sequence"/>
</dbReference>
<comment type="caution">
    <text evidence="2">The sequence shown here is derived from an EMBL/GenBank/DDBJ whole genome shotgun (WGS) entry which is preliminary data.</text>
</comment>
<dbReference type="NCBIfam" id="TIGR02532">
    <property type="entry name" value="IV_pilin_GFxxxE"/>
    <property type="match status" value="1"/>
</dbReference>
<keyword evidence="1" id="KW-1133">Transmembrane helix</keyword>
<protein>
    <submittedName>
        <fullName evidence="2">Type II secretion system protein</fullName>
    </submittedName>
</protein>
<keyword evidence="1" id="KW-0472">Membrane</keyword>
<accession>A0A955I5U2</accession>